<reference evidence="1 2" key="1">
    <citation type="submission" date="2017-03" db="EMBL/GenBank/DDBJ databases">
        <title>Genome sequence of Sphingomonas mucosissima DSM 17494.</title>
        <authorList>
            <person name="Poehlein A."/>
            <person name="Wuebbeler J.H."/>
            <person name="Steinbuechel A."/>
            <person name="Daniel R."/>
        </authorList>
    </citation>
    <scope>NUCLEOTIDE SEQUENCE [LARGE SCALE GENOMIC DNA]</scope>
    <source>
        <strain evidence="1 2">DSM 17494</strain>
    </source>
</reference>
<comment type="caution">
    <text evidence="1">The sequence shown here is derived from an EMBL/GenBank/DDBJ whole genome shotgun (WGS) entry which is preliminary data.</text>
</comment>
<dbReference type="RefSeq" id="WP_140418438.1">
    <property type="nucleotide sequence ID" value="NZ_NBBJ01000002.1"/>
</dbReference>
<protein>
    <submittedName>
        <fullName evidence="1">Uncharacterized protein</fullName>
    </submittedName>
</protein>
<name>A0A245ZMB2_9SPHN</name>
<dbReference type="Proteomes" id="UP000197783">
    <property type="component" value="Unassembled WGS sequence"/>
</dbReference>
<dbReference type="EMBL" id="NBBJ01000002">
    <property type="protein sequence ID" value="OWK30877.1"/>
    <property type="molecule type" value="Genomic_DNA"/>
</dbReference>
<proteinExistence type="predicted"/>
<dbReference type="AlphaFoldDB" id="A0A245ZMB2"/>
<sequence>MADDATMYRARAASEFANAQDAKLDNVRERCERAARAWETMADRAERVAVQRHEREAATAAQREAAAG</sequence>
<gene>
    <name evidence="1" type="ORF">SPMU_18670</name>
</gene>
<evidence type="ECO:0000313" key="1">
    <source>
        <dbReference type="EMBL" id="OWK30877.1"/>
    </source>
</evidence>
<evidence type="ECO:0000313" key="2">
    <source>
        <dbReference type="Proteomes" id="UP000197783"/>
    </source>
</evidence>
<organism evidence="1 2">
    <name type="scientific">Sphingomonas mucosissima</name>
    <dbReference type="NCBI Taxonomy" id="370959"/>
    <lineage>
        <taxon>Bacteria</taxon>
        <taxon>Pseudomonadati</taxon>
        <taxon>Pseudomonadota</taxon>
        <taxon>Alphaproteobacteria</taxon>
        <taxon>Sphingomonadales</taxon>
        <taxon>Sphingomonadaceae</taxon>
        <taxon>Sphingomonas</taxon>
    </lineage>
</organism>
<keyword evidence="2" id="KW-1185">Reference proteome</keyword>
<accession>A0A245ZMB2</accession>